<keyword evidence="4" id="KW-0472">Membrane</keyword>
<evidence type="ECO:0000256" key="1">
    <source>
        <dbReference type="ARBA" id="ARBA00004141"/>
    </source>
</evidence>
<dbReference type="EMBL" id="CALTRL010002104">
    <property type="protein sequence ID" value="CAH7674696.1"/>
    <property type="molecule type" value="Genomic_DNA"/>
</dbReference>
<dbReference type="SUPFAM" id="SSF103506">
    <property type="entry name" value="Mitochondrial carrier"/>
    <property type="match status" value="1"/>
</dbReference>
<comment type="caution">
    <text evidence="5">The sequence shown here is derived from an EMBL/GenBank/DDBJ whole genome shotgun (WGS) entry which is preliminary data.</text>
</comment>
<dbReference type="AlphaFoldDB" id="A0AAV0AZ81"/>
<keyword evidence="2" id="KW-0812">Transmembrane</keyword>
<dbReference type="GO" id="GO:0015187">
    <property type="term" value="F:glycine transmembrane transporter activity"/>
    <property type="evidence" value="ECO:0007669"/>
    <property type="project" value="TreeGrafter"/>
</dbReference>
<evidence type="ECO:0000313" key="6">
    <source>
        <dbReference type="Proteomes" id="UP001153365"/>
    </source>
</evidence>
<evidence type="ECO:0000256" key="2">
    <source>
        <dbReference type="ARBA" id="ARBA00022692"/>
    </source>
</evidence>
<sequence length="87" mass="9899">VVHAIPAVTASVVLTLLKAPFDYINTQLQFERIKRCSTTSRHTITTASELIRRKLGLFFNGSGLRLIRKGISSAISWPIYEKLIKRW</sequence>
<dbReference type="Proteomes" id="UP001153365">
    <property type="component" value="Unassembled WGS sequence"/>
</dbReference>
<comment type="subcellular location">
    <subcellularLocation>
        <location evidence="1">Membrane</location>
        <topology evidence="1">Multi-pass membrane protein</topology>
    </subcellularLocation>
</comment>
<protein>
    <submittedName>
        <fullName evidence="5">Uncharacterized protein</fullName>
    </submittedName>
</protein>
<dbReference type="InterPro" id="IPR023395">
    <property type="entry name" value="MCP_dom_sf"/>
</dbReference>
<dbReference type="PANTHER" id="PTHR46181:SF3">
    <property type="entry name" value="MITOCHONDRIAL GLYCINE TRANSPORTER"/>
    <property type="match status" value="1"/>
</dbReference>
<gene>
    <name evidence="5" type="ORF">PPACK8108_LOCUS9619</name>
</gene>
<evidence type="ECO:0000256" key="4">
    <source>
        <dbReference type="ARBA" id="ARBA00023136"/>
    </source>
</evidence>
<organism evidence="5 6">
    <name type="scientific">Phakopsora pachyrhizi</name>
    <name type="common">Asian soybean rust disease fungus</name>
    <dbReference type="NCBI Taxonomy" id="170000"/>
    <lineage>
        <taxon>Eukaryota</taxon>
        <taxon>Fungi</taxon>
        <taxon>Dikarya</taxon>
        <taxon>Basidiomycota</taxon>
        <taxon>Pucciniomycotina</taxon>
        <taxon>Pucciniomycetes</taxon>
        <taxon>Pucciniales</taxon>
        <taxon>Phakopsoraceae</taxon>
        <taxon>Phakopsora</taxon>
    </lineage>
</organism>
<dbReference type="PANTHER" id="PTHR46181">
    <property type="entry name" value="MITOCHONDRIAL GLYCINE TRANSPORTER"/>
    <property type="match status" value="1"/>
</dbReference>
<reference evidence="5" key="1">
    <citation type="submission" date="2022-06" db="EMBL/GenBank/DDBJ databases">
        <authorList>
            <consortium name="SYNGENTA / RWTH Aachen University"/>
        </authorList>
    </citation>
    <scope>NUCLEOTIDE SEQUENCE</scope>
</reference>
<evidence type="ECO:0000313" key="5">
    <source>
        <dbReference type="EMBL" id="CAH7674696.1"/>
    </source>
</evidence>
<name>A0AAV0AZ81_PHAPC</name>
<accession>A0AAV0AZ81</accession>
<feature type="non-terminal residue" evidence="5">
    <location>
        <position position="1"/>
    </location>
</feature>
<keyword evidence="3" id="KW-1133">Transmembrane helix</keyword>
<dbReference type="InterPro" id="IPR018108">
    <property type="entry name" value="MCP_transmembrane"/>
</dbReference>
<proteinExistence type="predicted"/>
<keyword evidence="6" id="KW-1185">Reference proteome</keyword>
<dbReference type="Pfam" id="PF00153">
    <property type="entry name" value="Mito_carr"/>
    <property type="match status" value="1"/>
</dbReference>
<dbReference type="GO" id="GO:0016020">
    <property type="term" value="C:membrane"/>
    <property type="evidence" value="ECO:0007669"/>
    <property type="project" value="UniProtKB-SubCell"/>
</dbReference>
<dbReference type="GO" id="GO:0005739">
    <property type="term" value="C:mitochondrion"/>
    <property type="evidence" value="ECO:0007669"/>
    <property type="project" value="TreeGrafter"/>
</dbReference>
<dbReference type="GO" id="GO:1904983">
    <property type="term" value="P:glycine import into mitochondrion"/>
    <property type="evidence" value="ECO:0007669"/>
    <property type="project" value="TreeGrafter"/>
</dbReference>
<evidence type="ECO:0000256" key="3">
    <source>
        <dbReference type="ARBA" id="ARBA00022989"/>
    </source>
</evidence>
<feature type="non-terminal residue" evidence="5">
    <location>
        <position position="87"/>
    </location>
</feature>
<dbReference type="Gene3D" id="1.50.40.10">
    <property type="entry name" value="Mitochondrial carrier domain"/>
    <property type="match status" value="1"/>
</dbReference>